<name>A0A521FNQ7_9RHOB</name>
<dbReference type="Proteomes" id="UP000319014">
    <property type="component" value="Unassembled WGS sequence"/>
</dbReference>
<evidence type="ECO:0000313" key="2">
    <source>
        <dbReference type="EMBL" id="SMO97792.1"/>
    </source>
</evidence>
<evidence type="ECO:0008006" key="4">
    <source>
        <dbReference type="Google" id="ProtNLM"/>
    </source>
</evidence>
<keyword evidence="3" id="KW-1185">Reference proteome</keyword>
<sequence length="239" mass="25336">MLSSPSGAIKAVLLSQVLLAAAIVVIDLRSTSGGQSPELSAPAQGPSVRPYRPDQRPQMPGAPAMGPMPERLEFSQAGDEIRILGQIAPGDADRFLSWLDTTQPAQTQVSLNSSGGSVADALAIGRTIRSAGYSTRVSTGSVCMSACPYLLAAGTTRDVARGGVVGVHQHYFGKNTILPAFMAVADLQRGQASVMDYLDEMGIDLRLMSFAMRTPASEIYVLDHDLMQELRLTTRADDA</sequence>
<proteinExistence type="predicted"/>
<evidence type="ECO:0000256" key="1">
    <source>
        <dbReference type="SAM" id="MobiDB-lite"/>
    </source>
</evidence>
<gene>
    <name evidence="2" type="ORF">SAMN06265221_13020</name>
</gene>
<accession>A0A521FNQ7</accession>
<evidence type="ECO:0000313" key="3">
    <source>
        <dbReference type="Proteomes" id="UP000319014"/>
    </source>
</evidence>
<dbReference type="SUPFAM" id="SSF52096">
    <property type="entry name" value="ClpP/crotonase"/>
    <property type="match status" value="1"/>
</dbReference>
<dbReference type="EMBL" id="FXTK01000030">
    <property type="protein sequence ID" value="SMO97792.1"/>
    <property type="molecule type" value="Genomic_DNA"/>
</dbReference>
<dbReference type="InterPro" id="IPR029045">
    <property type="entry name" value="ClpP/crotonase-like_dom_sf"/>
</dbReference>
<reference evidence="2 3" key="1">
    <citation type="submission" date="2017-05" db="EMBL/GenBank/DDBJ databases">
        <authorList>
            <person name="Varghese N."/>
            <person name="Submissions S."/>
        </authorList>
    </citation>
    <scope>NUCLEOTIDE SEQUENCE [LARGE SCALE GENOMIC DNA]</scope>
    <source>
        <strain evidence="2 3">DSM 100094</strain>
    </source>
</reference>
<dbReference type="RefSeq" id="WP_246098815.1">
    <property type="nucleotide sequence ID" value="NZ_FXTK01000030.1"/>
</dbReference>
<feature type="region of interest" description="Disordered" evidence="1">
    <location>
        <begin position="33"/>
        <end position="66"/>
    </location>
</feature>
<protein>
    <recommendedName>
        <fullName evidence="4">Clp protease</fullName>
    </recommendedName>
</protein>
<dbReference type="Gene3D" id="3.90.226.10">
    <property type="entry name" value="2-enoyl-CoA Hydratase, Chain A, domain 1"/>
    <property type="match status" value="1"/>
</dbReference>
<organism evidence="2 3">
    <name type="scientific">Paracoccus laeviglucosivorans</name>
    <dbReference type="NCBI Taxonomy" id="1197861"/>
    <lineage>
        <taxon>Bacteria</taxon>
        <taxon>Pseudomonadati</taxon>
        <taxon>Pseudomonadota</taxon>
        <taxon>Alphaproteobacteria</taxon>
        <taxon>Rhodobacterales</taxon>
        <taxon>Paracoccaceae</taxon>
        <taxon>Paracoccus</taxon>
    </lineage>
</organism>
<dbReference type="AlphaFoldDB" id="A0A521FNQ7"/>